<feature type="transmembrane region" description="Helical" evidence="2">
    <location>
        <begin position="322"/>
        <end position="343"/>
    </location>
</feature>
<keyword evidence="2" id="KW-1133">Transmembrane helix</keyword>
<keyword evidence="2" id="KW-0472">Membrane</keyword>
<dbReference type="Gene3D" id="1.20.5.510">
    <property type="entry name" value="Single helix bin"/>
    <property type="match status" value="1"/>
</dbReference>
<organism evidence="3 4">
    <name type="scientific">Pleurotus ostreatus (strain PC15)</name>
    <name type="common">Oyster mushroom</name>
    <dbReference type="NCBI Taxonomy" id="1137138"/>
    <lineage>
        <taxon>Eukaryota</taxon>
        <taxon>Fungi</taxon>
        <taxon>Dikarya</taxon>
        <taxon>Basidiomycota</taxon>
        <taxon>Agaricomycotina</taxon>
        <taxon>Agaricomycetes</taxon>
        <taxon>Agaricomycetidae</taxon>
        <taxon>Agaricales</taxon>
        <taxon>Pleurotineae</taxon>
        <taxon>Pleurotaceae</taxon>
        <taxon>Pleurotus</taxon>
    </lineage>
</organism>
<dbReference type="HOGENOM" id="CLU_624243_0_0_1"/>
<name>A0A067NYE6_PLEO1</name>
<accession>A0A067NYE6</accession>
<dbReference type="VEuPathDB" id="FungiDB:PLEOSDRAFT_1100520"/>
<keyword evidence="2" id="KW-0812">Transmembrane</keyword>
<proteinExistence type="predicted"/>
<evidence type="ECO:0000313" key="4">
    <source>
        <dbReference type="Proteomes" id="UP000027073"/>
    </source>
</evidence>
<feature type="compositionally biased region" description="Basic and acidic residues" evidence="1">
    <location>
        <begin position="1"/>
        <end position="18"/>
    </location>
</feature>
<dbReference type="InParanoid" id="A0A067NYE6"/>
<feature type="compositionally biased region" description="Low complexity" evidence="1">
    <location>
        <begin position="281"/>
        <end position="296"/>
    </location>
</feature>
<feature type="compositionally biased region" description="Polar residues" evidence="1">
    <location>
        <begin position="301"/>
        <end position="317"/>
    </location>
</feature>
<dbReference type="OrthoDB" id="3006363at2759"/>
<dbReference type="Proteomes" id="UP000027073">
    <property type="component" value="Unassembled WGS sequence"/>
</dbReference>
<feature type="compositionally biased region" description="Low complexity" evidence="1">
    <location>
        <begin position="96"/>
        <end position="137"/>
    </location>
</feature>
<evidence type="ECO:0000256" key="1">
    <source>
        <dbReference type="SAM" id="MobiDB-lite"/>
    </source>
</evidence>
<dbReference type="EMBL" id="KL198005">
    <property type="protein sequence ID" value="KDQ32005.1"/>
    <property type="molecule type" value="Genomic_DNA"/>
</dbReference>
<dbReference type="Gene3D" id="2.60.120.260">
    <property type="entry name" value="Galactose-binding domain-like"/>
    <property type="match status" value="1"/>
</dbReference>
<feature type="region of interest" description="Disordered" evidence="1">
    <location>
        <begin position="281"/>
        <end position="317"/>
    </location>
</feature>
<gene>
    <name evidence="3" type="ORF">PLEOSDRAFT_1100520</name>
</gene>
<evidence type="ECO:0000313" key="3">
    <source>
        <dbReference type="EMBL" id="KDQ32005.1"/>
    </source>
</evidence>
<sequence>MAPRLKREENPSNDKFGDRFGWSKSNSGKFGEVDKKGKTRLSSEGDNQSDDTNGSNSGSNSDSSKSSGSSNGSGSNRSSSSNSFPNNSFGGGNSGGSSVESNGSGIDNSPISSTPAADTPSSSSDTTSTSSPAPTSSKFGNPSQAKTPQCFSCIADNDARVLYSGPWTLNSANFFTSHSTTTPGSSLSLVFNGTGIVVFGTVPPSNSTHPPPSASYTIDADPPFTTNEPLATETIRFQPLFKVSSLSASEHRIFINVTGAETPYTIDSFFIVPGPSAAGLADAKDGAGPTVSSDPTPSTPNAPSIPSSSDLPPASSHNTAQVIGGVLGGLFFLVLLIVFGFFLERRRRRRRQGNPSGMAWFDKYTRQHTVPAPTIFTSTESIMQATPSSLWSTFSRSDRQSLATFPPKIVPKVRDPPPLPPKPRTRLSLPIIGVDHQIP</sequence>
<protein>
    <submittedName>
        <fullName evidence="3">Uncharacterized protein</fullName>
    </submittedName>
</protein>
<dbReference type="AlphaFoldDB" id="A0A067NYE6"/>
<reference evidence="4" key="1">
    <citation type="journal article" date="2014" name="Proc. Natl. Acad. Sci. U.S.A.">
        <title>Extensive sampling of basidiomycete genomes demonstrates inadequacy of the white-rot/brown-rot paradigm for wood decay fungi.</title>
        <authorList>
            <person name="Riley R."/>
            <person name="Salamov A.A."/>
            <person name="Brown D.W."/>
            <person name="Nagy L.G."/>
            <person name="Floudas D."/>
            <person name="Held B.W."/>
            <person name="Levasseur A."/>
            <person name="Lombard V."/>
            <person name="Morin E."/>
            <person name="Otillar R."/>
            <person name="Lindquist E.A."/>
            <person name="Sun H."/>
            <person name="LaButti K.M."/>
            <person name="Schmutz J."/>
            <person name="Jabbour D."/>
            <person name="Luo H."/>
            <person name="Baker S.E."/>
            <person name="Pisabarro A.G."/>
            <person name="Walton J.D."/>
            <person name="Blanchette R.A."/>
            <person name="Henrissat B."/>
            <person name="Martin F."/>
            <person name="Cullen D."/>
            <person name="Hibbett D.S."/>
            <person name="Grigoriev I.V."/>
        </authorList>
    </citation>
    <scope>NUCLEOTIDE SEQUENCE [LARGE SCALE GENOMIC DNA]</scope>
    <source>
        <strain evidence="4">PC15</strain>
    </source>
</reference>
<evidence type="ECO:0000256" key="2">
    <source>
        <dbReference type="SAM" id="Phobius"/>
    </source>
</evidence>
<feature type="compositionally biased region" description="Low complexity" evidence="1">
    <location>
        <begin position="50"/>
        <end position="88"/>
    </location>
</feature>
<feature type="region of interest" description="Disordered" evidence="1">
    <location>
        <begin position="1"/>
        <end position="144"/>
    </location>
</feature>